<feature type="transmembrane region" description="Helical" evidence="9">
    <location>
        <begin position="325"/>
        <end position="344"/>
    </location>
</feature>
<dbReference type="PANTHER" id="PTHR33908">
    <property type="entry name" value="MANNOSYLTRANSFERASE YKCB-RELATED"/>
    <property type="match status" value="1"/>
</dbReference>
<dbReference type="Pfam" id="PF13231">
    <property type="entry name" value="PMT_2"/>
    <property type="match status" value="1"/>
</dbReference>
<feature type="transmembrane region" description="Helical" evidence="9">
    <location>
        <begin position="218"/>
        <end position="234"/>
    </location>
</feature>
<comment type="subcellular location">
    <subcellularLocation>
        <location evidence="1">Cell membrane</location>
        <topology evidence="1">Multi-pass membrane protein</topology>
    </subcellularLocation>
</comment>
<keyword evidence="5 9" id="KW-0812">Transmembrane</keyword>
<dbReference type="AlphaFoldDB" id="A7IB54"/>
<feature type="transmembrane region" description="Helical" evidence="9">
    <location>
        <begin position="290"/>
        <end position="313"/>
    </location>
</feature>
<feature type="transmembrane region" description="Helical" evidence="9">
    <location>
        <begin position="246"/>
        <end position="270"/>
    </location>
</feature>
<dbReference type="KEGG" id="mbn:Mboo_2451"/>
<keyword evidence="6 9" id="KW-1133">Transmembrane helix</keyword>
<dbReference type="TCDB" id="9.B.142.4.5">
    <property type="family name" value="the integral membrane glycosyltransferase family 39 (gt39) family"/>
</dbReference>
<feature type="transmembrane region" description="Helical" evidence="9">
    <location>
        <begin position="377"/>
        <end position="398"/>
    </location>
</feature>
<feature type="transmembrane region" description="Helical" evidence="9">
    <location>
        <begin position="121"/>
        <end position="142"/>
    </location>
</feature>
<feature type="transmembrane region" description="Helical" evidence="9">
    <location>
        <begin position="149"/>
        <end position="167"/>
    </location>
</feature>
<accession>A7IB54</accession>
<protein>
    <submittedName>
        <fullName evidence="11">Glycosyl transferase, family 39</fullName>
    </submittedName>
</protein>
<reference evidence="12" key="1">
    <citation type="journal article" date="2015" name="Microbiology">
        <title>Genome of Methanoregula boonei 6A8 reveals adaptations to oligotrophic peatland environments.</title>
        <authorList>
            <person name="Braeuer S."/>
            <person name="Cadillo-Quiroz H."/>
            <person name="Kyrpides N."/>
            <person name="Woyke T."/>
            <person name="Goodwin L."/>
            <person name="Detter C."/>
            <person name="Podell S."/>
            <person name="Yavitt J.B."/>
            <person name="Zinder S.H."/>
        </authorList>
    </citation>
    <scope>NUCLEOTIDE SEQUENCE [LARGE SCALE GENOMIC DNA]</scope>
    <source>
        <strain evidence="12">DSM 21154 / JCM 14090 / 6A8</strain>
    </source>
</reference>
<feature type="region of interest" description="Disordered" evidence="8">
    <location>
        <begin position="1"/>
        <end position="20"/>
    </location>
</feature>
<evidence type="ECO:0000256" key="4">
    <source>
        <dbReference type="ARBA" id="ARBA00022679"/>
    </source>
</evidence>
<evidence type="ECO:0000256" key="5">
    <source>
        <dbReference type="ARBA" id="ARBA00022692"/>
    </source>
</evidence>
<evidence type="ECO:0000256" key="9">
    <source>
        <dbReference type="SAM" id="Phobius"/>
    </source>
</evidence>
<evidence type="ECO:0000256" key="6">
    <source>
        <dbReference type="ARBA" id="ARBA00022989"/>
    </source>
</evidence>
<dbReference type="EMBL" id="CP000780">
    <property type="protein sequence ID" value="ABS56965.1"/>
    <property type="molecule type" value="Genomic_DNA"/>
</dbReference>
<dbReference type="eggNOG" id="arCOG00567">
    <property type="taxonomic scope" value="Archaea"/>
</dbReference>
<dbReference type="InterPro" id="IPR050297">
    <property type="entry name" value="LipidA_mod_glycosyltrf_83"/>
</dbReference>
<evidence type="ECO:0000259" key="10">
    <source>
        <dbReference type="Pfam" id="PF13231"/>
    </source>
</evidence>
<evidence type="ECO:0000256" key="1">
    <source>
        <dbReference type="ARBA" id="ARBA00004651"/>
    </source>
</evidence>
<organism evidence="11 12">
    <name type="scientific">Methanoregula boonei (strain DSM 21154 / JCM 14090 / 6A8)</name>
    <dbReference type="NCBI Taxonomy" id="456442"/>
    <lineage>
        <taxon>Archaea</taxon>
        <taxon>Methanobacteriati</taxon>
        <taxon>Methanobacteriota</taxon>
        <taxon>Stenosarchaea group</taxon>
        <taxon>Methanomicrobia</taxon>
        <taxon>Methanomicrobiales</taxon>
        <taxon>Methanoregulaceae</taxon>
        <taxon>Methanoregula</taxon>
    </lineage>
</organism>
<feature type="transmembrane region" description="Helical" evidence="9">
    <location>
        <begin position="350"/>
        <end position="370"/>
    </location>
</feature>
<keyword evidence="4 11" id="KW-0808">Transferase</keyword>
<evidence type="ECO:0000256" key="8">
    <source>
        <dbReference type="SAM" id="MobiDB-lite"/>
    </source>
</evidence>
<dbReference type="Proteomes" id="UP000002408">
    <property type="component" value="Chromosome"/>
</dbReference>
<sequence length="510" mass="56677">MAKKGPGREPKNIRDRGEECDLDEGYKSPLGTFRDLSVANIRSVVAGSRYIQALILLTLGGLFLRFYDLGFNSLWLDEASTYTISVKSFADIWQVTAGGEFNPPLFYWVEHVMLMLGNNEVILRFVPALLGVLAIPLFYLIGKEFLDRNAGLIAASACAFSPFLIYYSQEARAYMMMLFFVALATLFFLKAMKSGSLLHWVLFGLFSALAFWSHFYALVMIGALVLFALIEWAPRIRTELGNLKMLVAAGVVFAILTLPLIIVTLQLFVLRTSSAPTYGIQGLDIIFETFVQVAGMNLYIAFLLVAFFVIGIIQAFRIEKGKGIFLVLITVLTFVISYVLSFKMPMLPRYLIFLSIVFFLGIAVSYRAIYSLWNTRAAVYGFIAVLLVISAPVLAGYYSSYSKEDWRGFSAALEQKVQPGDVVVSVPGYVDQPLDYYYSSVKTQTTEYGATTAADLDRILAESGNHTTYYVVTGDISAADTNGDALQWLKNNTTYAGSDATGEVYLFTRS</sequence>
<evidence type="ECO:0000256" key="7">
    <source>
        <dbReference type="ARBA" id="ARBA00023136"/>
    </source>
</evidence>
<keyword evidence="2" id="KW-1003">Cell membrane</keyword>
<evidence type="ECO:0000256" key="2">
    <source>
        <dbReference type="ARBA" id="ARBA00022475"/>
    </source>
</evidence>
<gene>
    <name evidence="11" type="ordered locus">Mboo_2451</name>
</gene>
<dbReference type="GeneID" id="5412011"/>
<dbReference type="OrthoDB" id="114973at2157"/>
<evidence type="ECO:0000313" key="12">
    <source>
        <dbReference type="Proteomes" id="UP000002408"/>
    </source>
</evidence>
<name>A7IB54_METB6</name>
<proteinExistence type="predicted"/>
<dbReference type="GO" id="GO:0016763">
    <property type="term" value="F:pentosyltransferase activity"/>
    <property type="evidence" value="ECO:0007669"/>
    <property type="project" value="TreeGrafter"/>
</dbReference>
<evidence type="ECO:0000256" key="3">
    <source>
        <dbReference type="ARBA" id="ARBA00022676"/>
    </source>
</evidence>
<dbReference type="HOGENOM" id="CLU_530645_0_0_2"/>
<keyword evidence="3" id="KW-0328">Glycosyltransferase</keyword>
<dbReference type="PANTHER" id="PTHR33908:SF11">
    <property type="entry name" value="MEMBRANE PROTEIN"/>
    <property type="match status" value="1"/>
</dbReference>
<keyword evidence="12" id="KW-1185">Reference proteome</keyword>
<dbReference type="GO" id="GO:0008610">
    <property type="term" value="P:lipid biosynthetic process"/>
    <property type="evidence" value="ECO:0007669"/>
    <property type="project" value="UniProtKB-ARBA"/>
</dbReference>
<keyword evidence="7 9" id="KW-0472">Membrane</keyword>
<evidence type="ECO:0000313" key="11">
    <source>
        <dbReference type="EMBL" id="ABS56965.1"/>
    </source>
</evidence>
<dbReference type="RefSeq" id="WP_012108029.1">
    <property type="nucleotide sequence ID" value="NC_009712.1"/>
</dbReference>
<feature type="domain" description="Glycosyltransferase RgtA/B/C/D-like" evidence="10">
    <location>
        <begin position="103"/>
        <end position="252"/>
    </location>
</feature>
<dbReference type="InterPro" id="IPR038731">
    <property type="entry name" value="RgtA/B/C-like"/>
</dbReference>
<dbReference type="STRING" id="456442.Mboo_2451"/>
<feature type="compositionally biased region" description="Basic and acidic residues" evidence="8">
    <location>
        <begin position="1"/>
        <end position="19"/>
    </location>
</feature>
<dbReference type="GO" id="GO:0005886">
    <property type="term" value="C:plasma membrane"/>
    <property type="evidence" value="ECO:0007669"/>
    <property type="project" value="UniProtKB-SubCell"/>
</dbReference>